<proteinExistence type="inferred from homology"/>
<sequence length="298" mass="32623">MSMAMSDSKKKTKVAALSIFSNAALIILKIIAGVLSGSVSILSEAIHSSMDLVASLIAFFSVKYSSKPADKDHPYGHGKIENISGVIEGLLIFVAAILIIIEAAKKILYPSEIKQTTVAISVMVIAAVANFFVSRMIYRVAKEEDSIALEADALHLKTDIYTSLGVGVGILLIQLTGVKLLDPIVAILVACLIIKEAWELVSTAFKPLLDGKLSDEEEEKILQILNKYGGQIIDFHDLRTRRAGNAKFIDFHITVNKRLTVEESHHICDLIEKDIDEQIVNTNVTIHIEPDDFKITGQ</sequence>
<comment type="subcellular location">
    <subcellularLocation>
        <location evidence="1">Membrane</location>
        <topology evidence="1">Multi-pass membrane protein</topology>
    </subcellularLocation>
</comment>
<dbReference type="Gene3D" id="1.20.1510.10">
    <property type="entry name" value="Cation efflux protein transmembrane domain"/>
    <property type="match status" value="1"/>
</dbReference>
<dbReference type="SUPFAM" id="SSF161111">
    <property type="entry name" value="Cation efflux protein transmembrane domain-like"/>
    <property type="match status" value="1"/>
</dbReference>
<feature type="transmembrane region" description="Helical" evidence="7">
    <location>
        <begin position="41"/>
        <end position="62"/>
    </location>
</feature>
<protein>
    <submittedName>
        <fullName evidence="10">Cation diffusion facilitator family transporter</fullName>
    </submittedName>
</protein>
<organism evidence="10 11">
    <name type="scientific">Paenibacillus puldeungensis</name>
    <dbReference type="NCBI Taxonomy" id="696536"/>
    <lineage>
        <taxon>Bacteria</taxon>
        <taxon>Bacillati</taxon>
        <taxon>Bacillota</taxon>
        <taxon>Bacilli</taxon>
        <taxon>Bacillales</taxon>
        <taxon>Paenibacillaceae</taxon>
        <taxon>Paenibacillus</taxon>
    </lineage>
</organism>
<dbReference type="RefSeq" id="WP_379317688.1">
    <property type="nucleotide sequence ID" value="NZ_JBHTLM010000003.1"/>
</dbReference>
<dbReference type="PANTHER" id="PTHR43840">
    <property type="entry name" value="MITOCHONDRIAL METAL TRANSPORTER 1-RELATED"/>
    <property type="match status" value="1"/>
</dbReference>
<evidence type="ECO:0000313" key="10">
    <source>
        <dbReference type="EMBL" id="MFD1175885.1"/>
    </source>
</evidence>
<dbReference type="Pfam" id="PF01545">
    <property type="entry name" value="Cation_efflux"/>
    <property type="match status" value="1"/>
</dbReference>
<feature type="transmembrane region" description="Helical" evidence="7">
    <location>
        <begin position="12"/>
        <end position="35"/>
    </location>
</feature>
<dbReference type="InterPro" id="IPR002524">
    <property type="entry name" value="Cation_efflux"/>
</dbReference>
<evidence type="ECO:0000256" key="7">
    <source>
        <dbReference type="SAM" id="Phobius"/>
    </source>
</evidence>
<evidence type="ECO:0000256" key="3">
    <source>
        <dbReference type="ARBA" id="ARBA00022448"/>
    </source>
</evidence>
<evidence type="ECO:0000256" key="2">
    <source>
        <dbReference type="ARBA" id="ARBA00008114"/>
    </source>
</evidence>
<dbReference type="NCBIfam" id="TIGR01297">
    <property type="entry name" value="CDF"/>
    <property type="match status" value="1"/>
</dbReference>
<comment type="caution">
    <text evidence="10">The sequence shown here is derived from an EMBL/GenBank/DDBJ whole genome shotgun (WGS) entry which is preliminary data.</text>
</comment>
<dbReference type="InterPro" id="IPR027469">
    <property type="entry name" value="Cation_efflux_TMD_sf"/>
</dbReference>
<dbReference type="Gene3D" id="3.30.70.1350">
    <property type="entry name" value="Cation efflux protein, cytoplasmic domain"/>
    <property type="match status" value="1"/>
</dbReference>
<dbReference type="EMBL" id="JBHTLM010000003">
    <property type="protein sequence ID" value="MFD1175885.1"/>
    <property type="molecule type" value="Genomic_DNA"/>
</dbReference>
<evidence type="ECO:0000256" key="6">
    <source>
        <dbReference type="ARBA" id="ARBA00023136"/>
    </source>
</evidence>
<keyword evidence="11" id="KW-1185">Reference proteome</keyword>
<feature type="domain" description="Cation efflux protein transmembrane" evidence="8">
    <location>
        <begin position="17"/>
        <end position="209"/>
    </location>
</feature>
<dbReference type="InterPro" id="IPR058533">
    <property type="entry name" value="Cation_efflux_TM"/>
</dbReference>
<dbReference type="SUPFAM" id="SSF160240">
    <property type="entry name" value="Cation efflux protein cytoplasmic domain-like"/>
    <property type="match status" value="1"/>
</dbReference>
<gene>
    <name evidence="10" type="ORF">ACFQ3W_06140</name>
</gene>
<feature type="domain" description="Cation efflux protein cytoplasmic" evidence="9">
    <location>
        <begin position="213"/>
        <end position="290"/>
    </location>
</feature>
<feature type="transmembrane region" description="Helical" evidence="7">
    <location>
        <begin position="113"/>
        <end position="133"/>
    </location>
</feature>
<evidence type="ECO:0000259" key="9">
    <source>
        <dbReference type="Pfam" id="PF16916"/>
    </source>
</evidence>
<comment type="similarity">
    <text evidence="2">Belongs to the cation diffusion facilitator (CDF) transporter (TC 2.A.4) family.</text>
</comment>
<feature type="transmembrane region" description="Helical" evidence="7">
    <location>
        <begin position="83"/>
        <end position="101"/>
    </location>
</feature>
<dbReference type="Pfam" id="PF16916">
    <property type="entry name" value="ZT_dimer"/>
    <property type="match status" value="1"/>
</dbReference>
<name>A0ABW3RVF9_9BACL</name>
<keyword evidence="3" id="KW-0813">Transport</keyword>
<dbReference type="Proteomes" id="UP001597262">
    <property type="component" value="Unassembled WGS sequence"/>
</dbReference>
<accession>A0ABW3RVF9</accession>
<keyword evidence="5 7" id="KW-1133">Transmembrane helix</keyword>
<evidence type="ECO:0000256" key="5">
    <source>
        <dbReference type="ARBA" id="ARBA00022989"/>
    </source>
</evidence>
<evidence type="ECO:0000256" key="4">
    <source>
        <dbReference type="ARBA" id="ARBA00022692"/>
    </source>
</evidence>
<dbReference type="PANTHER" id="PTHR43840:SF15">
    <property type="entry name" value="MITOCHONDRIAL METAL TRANSPORTER 1-RELATED"/>
    <property type="match status" value="1"/>
</dbReference>
<keyword evidence="4 7" id="KW-0812">Transmembrane</keyword>
<evidence type="ECO:0000313" key="11">
    <source>
        <dbReference type="Proteomes" id="UP001597262"/>
    </source>
</evidence>
<reference evidence="11" key="1">
    <citation type="journal article" date="2019" name="Int. J. Syst. Evol. Microbiol.">
        <title>The Global Catalogue of Microorganisms (GCM) 10K type strain sequencing project: providing services to taxonomists for standard genome sequencing and annotation.</title>
        <authorList>
            <consortium name="The Broad Institute Genomics Platform"/>
            <consortium name="The Broad Institute Genome Sequencing Center for Infectious Disease"/>
            <person name="Wu L."/>
            <person name="Ma J."/>
        </authorList>
    </citation>
    <scope>NUCLEOTIDE SEQUENCE [LARGE SCALE GENOMIC DNA]</scope>
    <source>
        <strain evidence="11">CCUG 59189</strain>
    </source>
</reference>
<keyword evidence="6 7" id="KW-0472">Membrane</keyword>
<dbReference type="InterPro" id="IPR050291">
    <property type="entry name" value="CDF_Transporter"/>
</dbReference>
<dbReference type="InterPro" id="IPR027470">
    <property type="entry name" value="Cation_efflux_CTD"/>
</dbReference>
<evidence type="ECO:0000259" key="8">
    <source>
        <dbReference type="Pfam" id="PF01545"/>
    </source>
</evidence>
<dbReference type="InterPro" id="IPR036837">
    <property type="entry name" value="Cation_efflux_CTD_sf"/>
</dbReference>
<evidence type="ECO:0000256" key="1">
    <source>
        <dbReference type="ARBA" id="ARBA00004141"/>
    </source>
</evidence>